<dbReference type="GO" id="GO:0005737">
    <property type="term" value="C:cytoplasm"/>
    <property type="evidence" value="ECO:0007669"/>
    <property type="project" value="TreeGrafter"/>
</dbReference>
<evidence type="ECO:0000256" key="4">
    <source>
        <dbReference type="ARBA" id="ARBA00022723"/>
    </source>
</evidence>
<evidence type="ECO:0000313" key="11">
    <source>
        <dbReference type="Proteomes" id="UP000887116"/>
    </source>
</evidence>
<dbReference type="SUPFAM" id="SSF51069">
    <property type="entry name" value="Carbonic anhydrase"/>
    <property type="match status" value="1"/>
</dbReference>
<comment type="catalytic activity">
    <reaction evidence="7">
        <text>hydrogencarbonate + H(+) = CO2 + H2O</text>
        <dbReference type="Rhea" id="RHEA:10748"/>
        <dbReference type="ChEBI" id="CHEBI:15377"/>
        <dbReference type="ChEBI" id="CHEBI:15378"/>
        <dbReference type="ChEBI" id="CHEBI:16526"/>
        <dbReference type="ChEBI" id="CHEBI:17544"/>
        <dbReference type="EC" id="4.2.1.1"/>
    </reaction>
</comment>
<proteinExistence type="inferred from homology"/>
<comment type="cofactor">
    <cofactor evidence="1">
        <name>Zn(2+)</name>
        <dbReference type="ChEBI" id="CHEBI:29105"/>
    </cofactor>
</comment>
<evidence type="ECO:0000256" key="2">
    <source>
        <dbReference type="ARBA" id="ARBA00010718"/>
    </source>
</evidence>
<evidence type="ECO:0000313" key="10">
    <source>
        <dbReference type="EMBL" id="GFQ85039.1"/>
    </source>
</evidence>
<evidence type="ECO:0000256" key="3">
    <source>
        <dbReference type="ARBA" id="ARBA00012925"/>
    </source>
</evidence>
<dbReference type="PANTHER" id="PTHR18952">
    <property type="entry name" value="CARBONIC ANHYDRASE"/>
    <property type="match status" value="1"/>
</dbReference>
<dbReference type="GO" id="GO:0008270">
    <property type="term" value="F:zinc ion binding"/>
    <property type="evidence" value="ECO:0007669"/>
    <property type="project" value="InterPro"/>
</dbReference>
<evidence type="ECO:0000256" key="1">
    <source>
        <dbReference type="ARBA" id="ARBA00001947"/>
    </source>
</evidence>
<protein>
    <recommendedName>
        <fullName evidence="3">carbonic anhydrase</fullName>
        <ecNumber evidence="3">4.2.1.1</ecNumber>
    </recommendedName>
</protein>
<comment type="similarity">
    <text evidence="2">Belongs to the alpha-carbonic anhydrase family.</text>
</comment>
<evidence type="ECO:0000259" key="9">
    <source>
        <dbReference type="PROSITE" id="PS51144"/>
    </source>
</evidence>
<dbReference type="EMBL" id="BMAO01022851">
    <property type="protein sequence ID" value="GFQ85039.1"/>
    <property type="molecule type" value="Genomic_DNA"/>
</dbReference>
<dbReference type="AlphaFoldDB" id="A0A8X6KU00"/>
<organism evidence="10 11">
    <name type="scientific">Trichonephila clavata</name>
    <name type="common">Joro spider</name>
    <name type="synonym">Nephila clavata</name>
    <dbReference type="NCBI Taxonomy" id="2740835"/>
    <lineage>
        <taxon>Eukaryota</taxon>
        <taxon>Metazoa</taxon>
        <taxon>Ecdysozoa</taxon>
        <taxon>Arthropoda</taxon>
        <taxon>Chelicerata</taxon>
        <taxon>Arachnida</taxon>
        <taxon>Araneae</taxon>
        <taxon>Araneomorphae</taxon>
        <taxon>Entelegynae</taxon>
        <taxon>Araneoidea</taxon>
        <taxon>Nephilidae</taxon>
        <taxon>Trichonephila</taxon>
    </lineage>
</organism>
<dbReference type="Proteomes" id="UP000887116">
    <property type="component" value="Unassembled WGS sequence"/>
</dbReference>
<dbReference type="PANTHER" id="PTHR18952:SF141">
    <property type="entry name" value="CARBONIC ANHYDRASE"/>
    <property type="match status" value="1"/>
</dbReference>
<keyword evidence="4" id="KW-0479">Metal-binding</keyword>
<keyword evidence="8" id="KW-0732">Signal</keyword>
<evidence type="ECO:0000256" key="5">
    <source>
        <dbReference type="ARBA" id="ARBA00022833"/>
    </source>
</evidence>
<dbReference type="InterPro" id="IPR023561">
    <property type="entry name" value="Carbonic_anhydrase_a-class"/>
</dbReference>
<accession>A0A8X6KU00</accession>
<dbReference type="EC" id="4.2.1.1" evidence="3"/>
<keyword evidence="5" id="KW-0862">Zinc</keyword>
<name>A0A8X6KU00_TRICU</name>
<dbReference type="Gene3D" id="3.10.200.10">
    <property type="entry name" value="Alpha carbonic anhydrase"/>
    <property type="match status" value="1"/>
</dbReference>
<dbReference type="Pfam" id="PF00194">
    <property type="entry name" value="Carb_anhydrase"/>
    <property type="match status" value="1"/>
</dbReference>
<keyword evidence="11" id="KW-1185">Reference proteome</keyword>
<evidence type="ECO:0000256" key="8">
    <source>
        <dbReference type="SAM" id="SignalP"/>
    </source>
</evidence>
<dbReference type="SMART" id="SM01057">
    <property type="entry name" value="Carb_anhydrase"/>
    <property type="match status" value="1"/>
</dbReference>
<dbReference type="InterPro" id="IPR036398">
    <property type="entry name" value="CA_dom_sf"/>
</dbReference>
<gene>
    <name evidence="10" type="primary">NCL1_27891</name>
    <name evidence="10" type="ORF">TNCT_10781</name>
</gene>
<reference evidence="10" key="1">
    <citation type="submission" date="2020-07" db="EMBL/GenBank/DDBJ databases">
        <title>Multicomponent nature underlies the extraordinary mechanical properties of spider dragline silk.</title>
        <authorList>
            <person name="Kono N."/>
            <person name="Nakamura H."/>
            <person name="Mori M."/>
            <person name="Yoshida Y."/>
            <person name="Ohtoshi R."/>
            <person name="Malay A.D."/>
            <person name="Moran D.A.P."/>
            <person name="Tomita M."/>
            <person name="Numata K."/>
            <person name="Arakawa K."/>
        </authorList>
    </citation>
    <scope>NUCLEOTIDE SEQUENCE</scope>
</reference>
<evidence type="ECO:0000256" key="7">
    <source>
        <dbReference type="ARBA" id="ARBA00048348"/>
    </source>
</evidence>
<keyword evidence="6" id="KW-0456">Lyase</keyword>
<comment type="caution">
    <text evidence="10">The sequence shown here is derived from an EMBL/GenBank/DDBJ whole genome shotgun (WGS) entry which is preliminary data.</text>
</comment>
<feature type="domain" description="Alpha-carbonic anhydrase" evidence="9">
    <location>
        <begin position="10"/>
        <end position="257"/>
    </location>
</feature>
<feature type="signal peptide" evidence="8">
    <location>
        <begin position="1"/>
        <end position="18"/>
    </location>
</feature>
<dbReference type="PROSITE" id="PS51144">
    <property type="entry name" value="ALPHA_CA_2"/>
    <property type="match status" value="1"/>
</dbReference>
<dbReference type="InterPro" id="IPR001148">
    <property type="entry name" value="CA_dom"/>
</dbReference>
<evidence type="ECO:0000256" key="6">
    <source>
        <dbReference type="ARBA" id="ARBA00023239"/>
    </source>
</evidence>
<dbReference type="GO" id="GO:0004089">
    <property type="term" value="F:carbonate dehydratase activity"/>
    <property type="evidence" value="ECO:0007669"/>
    <property type="project" value="UniProtKB-EC"/>
</dbReference>
<feature type="chain" id="PRO_5036490398" description="carbonic anhydrase" evidence="8">
    <location>
        <begin position="19"/>
        <end position="257"/>
    </location>
</feature>
<sequence length="257" mass="29272">MLKLIFCLFAGFALSVNGLKKESSRYPSCNGIPHSPVASRNKSDASLNRLMPQNYDIPVSKATVLNNGRNVQILMEDDDRRRRRRGTEARIRIRVMGSGEFLLEQIQFNWGSFRGGDSTRTKRSLDGMPYDLEVAFVYESDENKLAVVMNRYKKSPKNNTAFDCVIQALHQIPDKGKKCNLPCSLDLQSLLTWNHARFRHCRGSLTTPDCGEPVQWFVQERINNIGEQQMNEFLKLYSATDVSSGCDLVNIYREAQP</sequence>